<dbReference type="Ensembl" id="ENSLAFT00000030437.1">
    <property type="protein sequence ID" value="ENSLAFP00000018186.1"/>
    <property type="gene ID" value="ENSLAFG00000016206.3"/>
</dbReference>
<evidence type="ECO:0000259" key="3">
    <source>
        <dbReference type="PROSITE" id="PS50004"/>
    </source>
</evidence>
<name>G3TRH8_LOXAF</name>
<comment type="similarity">
    <text evidence="1">Belongs to the synaptotagmin family.</text>
</comment>
<dbReference type="InterPro" id="IPR047897">
    <property type="entry name" value="Synaptotagmin-15/17_C2A"/>
</dbReference>
<feature type="domain" description="C2" evidence="3">
    <location>
        <begin position="280"/>
        <end position="400"/>
    </location>
</feature>
<dbReference type="Gene3D" id="2.60.40.150">
    <property type="entry name" value="C2 domain"/>
    <property type="match status" value="2"/>
</dbReference>
<reference evidence="4 5" key="1">
    <citation type="submission" date="2009-06" db="EMBL/GenBank/DDBJ databases">
        <title>The Genome Sequence of Loxodonta africana (African elephant).</title>
        <authorList>
            <person name="Di Palma F."/>
            <person name="Heiman D."/>
            <person name="Young S."/>
            <person name="Johnson J."/>
            <person name="Lander E.S."/>
            <person name="Lindblad-Toh K."/>
        </authorList>
    </citation>
    <scope>NUCLEOTIDE SEQUENCE [LARGE SCALE GENOMIC DNA]</scope>
    <source>
        <strain evidence="4 5">Isolate ISIS603380</strain>
    </source>
</reference>
<evidence type="ECO:0000256" key="1">
    <source>
        <dbReference type="ARBA" id="ARBA00006996"/>
    </source>
</evidence>
<dbReference type="AlphaFoldDB" id="G3TRH8"/>
<keyword evidence="5" id="KW-1185">Reference proteome</keyword>
<dbReference type="Pfam" id="PF00168">
    <property type="entry name" value="C2"/>
    <property type="match status" value="2"/>
</dbReference>
<sequence length="422" mass="47920">PPEQVALVIGGITGVTRLSCYLWKRLCATFTYEELPGTTDSVTTAASSRQGDKFCQPRARTQLSRPPDVPFVVPPSLQGWNWMPLHSGEWVQAVRDPCPALELLPHPSCSNLGESSYQVCRVSSMVGTINPELYKYPEDKGETEFPEGCLGRLWFTVEYQQKAERLLVGLIKAQRLQAPADTCSHLVKIHLLPDERRFLQSKTKCKTANPQFDEHFIFQVSSKNVVQRVLRFSVYHVDRQRKHQLLGQVLFPLKDETLEGDCRRIIWRDLEAENLEPPSELGDLQFCLSYNDYLTRLTVVVLRARGLRIQENSVVSVFVEVSLMKHNKFAKCKKTSAVPGSAHPVYNETFGFKVEPAELDTASLSLTVLQSTGSDESHELGRVVVGPYMYARRKELEHWDAMVSKPKELVRRWHALSRSPEP</sequence>
<protein>
    <recommendedName>
        <fullName evidence="3">C2 domain-containing protein</fullName>
    </recommendedName>
</protein>
<dbReference type="HOGENOM" id="CLU_023008_11_1_1"/>
<dbReference type="OMA" id="DWIHLTN"/>
<dbReference type="PANTHER" id="PTHR10024">
    <property type="entry name" value="SYNAPTOTAGMIN"/>
    <property type="match status" value="1"/>
</dbReference>
<dbReference type="InParanoid" id="G3TRH8"/>
<dbReference type="SUPFAM" id="SSF49562">
    <property type="entry name" value="C2 domain (Calcium/lipid-binding domain, CaLB)"/>
    <property type="match status" value="2"/>
</dbReference>
<dbReference type="InterPro" id="IPR035892">
    <property type="entry name" value="C2_domain_sf"/>
</dbReference>
<proteinExistence type="inferred from homology"/>
<feature type="domain" description="C2" evidence="3">
    <location>
        <begin position="149"/>
        <end position="266"/>
    </location>
</feature>
<dbReference type="GO" id="GO:0030276">
    <property type="term" value="F:clathrin binding"/>
    <property type="evidence" value="ECO:0007669"/>
    <property type="project" value="TreeGrafter"/>
</dbReference>
<dbReference type="Proteomes" id="UP000007646">
    <property type="component" value="Unassembled WGS sequence"/>
</dbReference>
<dbReference type="InterPro" id="IPR000008">
    <property type="entry name" value="C2_dom"/>
</dbReference>
<dbReference type="SMART" id="SM00239">
    <property type="entry name" value="C2"/>
    <property type="match status" value="2"/>
</dbReference>
<dbReference type="GO" id="GO:0000149">
    <property type="term" value="F:SNARE binding"/>
    <property type="evidence" value="ECO:0007669"/>
    <property type="project" value="TreeGrafter"/>
</dbReference>
<dbReference type="eggNOG" id="KOG1028">
    <property type="taxonomic scope" value="Eukaryota"/>
</dbReference>
<dbReference type="GO" id="GO:0070382">
    <property type="term" value="C:exocytic vesicle"/>
    <property type="evidence" value="ECO:0007669"/>
    <property type="project" value="TreeGrafter"/>
</dbReference>
<accession>G3TRH8</accession>
<dbReference type="GO" id="GO:0001786">
    <property type="term" value="F:phosphatidylserine binding"/>
    <property type="evidence" value="ECO:0007669"/>
    <property type="project" value="TreeGrafter"/>
</dbReference>
<dbReference type="GO" id="GO:0005509">
    <property type="term" value="F:calcium ion binding"/>
    <property type="evidence" value="ECO:0007669"/>
    <property type="project" value="TreeGrafter"/>
</dbReference>
<dbReference type="PROSITE" id="PS50004">
    <property type="entry name" value="C2"/>
    <property type="match status" value="2"/>
</dbReference>
<dbReference type="STRING" id="9785.ENSLAFP00000018186"/>
<evidence type="ECO:0000313" key="5">
    <source>
        <dbReference type="Proteomes" id="UP000007646"/>
    </source>
</evidence>
<dbReference type="GO" id="GO:0005544">
    <property type="term" value="F:calcium-dependent phospholipid binding"/>
    <property type="evidence" value="ECO:0007669"/>
    <property type="project" value="TreeGrafter"/>
</dbReference>
<evidence type="ECO:0000256" key="2">
    <source>
        <dbReference type="ARBA" id="ARBA00022737"/>
    </source>
</evidence>
<dbReference type="GO" id="GO:0005886">
    <property type="term" value="C:plasma membrane"/>
    <property type="evidence" value="ECO:0007669"/>
    <property type="project" value="TreeGrafter"/>
</dbReference>
<organism evidence="4 5">
    <name type="scientific">Loxodonta africana</name>
    <name type="common">African elephant</name>
    <dbReference type="NCBI Taxonomy" id="9785"/>
    <lineage>
        <taxon>Eukaryota</taxon>
        <taxon>Metazoa</taxon>
        <taxon>Chordata</taxon>
        <taxon>Craniata</taxon>
        <taxon>Vertebrata</taxon>
        <taxon>Euteleostomi</taxon>
        <taxon>Mammalia</taxon>
        <taxon>Eutheria</taxon>
        <taxon>Afrotheria</taxon>
        <taxon>Proboscidea</taxon>
        <taxon>Elephantidae</taxon>
        <taxon>Loxodonta</taxon>
    </lineage>
</organism>
<keyword evidence="2" id="KW-0677">Repeat</keyword>
<dbReference type="GO" id="GO:0017156">
    <property type="term" value="P:calcium-ion regulated exocytosis"/>
    <property type="evidence" value="ECO:0007669"/>
    <property type="project" value="TreeGrafter"/>
</dbReference>
<dbReference type="PANTHER" id="PTHR10024:SF234">
    <property type="entry name" value="SYNAPTOTAGMIN-15-RELATED"/>
    <property type="match status" value="1"/>
</dbReference>
<dbReference type="CDD" id="cd08390">
    <property type="entry name" value="C2A_Synaptotagmin-15-17"/>
    <property type="match status" value="1"/>
</dbReference>
<reference evidence="4" key="3">
    <citation type="submission" date="2025-09" db="UniProtKB">
        <authorList>
            <consortium name="Ensembl"/>
        </authorList>
    </citation>
    <scope>IDENTIFICATION</scope>
    <source>
        <strain evidence="4">Isolate ISIS603380</strain>
    </source>
</reference>
<evidence type="ECO:0000313" key="4">
    <source>
        <dbReference type="Ensembl" id="ENSLAFP00000018186.1"/>
    </source>
</evidence>
<reference evidence="4" key="2">
    <citation type="submission" date="2025-08" db="UniProtKB">
        <authorList>
            <consortium name="Ensembl"/>
        </authorList>
    </citation>
    <scope>IDENTIFICATION</scope>
    <source>
        <strain evidence="4">Isolate ISIS603380</strain>
    </source>
</reference>
<dbReference type="FunFam" id="2.60.40.150:FF:000162">
    <property type="entry name" value="Synaptotagmin-15"/>
    <property type="match status" value="1"/>
</dbReference>
<dbReference type="GeneTree" id="ENSGT00940000160819"/>